<feature type="domain" description="DDE Tnp4" evidence="9">
    <location>
        <begin position="96"/>
        <end position="242"/>
    </location>
</feature>
<accession>A0A922A176</accession>
<evidence type="ECO:0000256" key="1">
    <source>
        <dbReference type="ARBA" id="ARBA00001968"/>
    </source>
</evidence>
<evidence type="ECO:0000256" key="3">
    <source>
        <dbReference type="ARBA" id="ARBA00006958"/>
    </source>
</evidence>
<keyword evidence="11" id="KW-1185">Reference proteome</keyword>
<evidence type="ECO:0000313" key="11">
    <source>
        <dbReference type="Proteomes" id="UP000791440"/>
    </source>
</evidence>
<evidence type="ECO:0000256" key="5">
    <source>
        <dbReference type="ARBA" id="ARBA00022723"/>
    </source>
</evidence>
<sequence length="302" mass="34338">MNDTEFKNNYRLSKELFEELHEELQCLLPKPTRRSDITTRYKVLAALSFYATGSYQLLVGATHGTMMSQQSVSKAIKEVTNALNNESITKKWIKFPQTRAERDCIKQRKDFHSRNAMIICDADMNILNVDASFGGATHDSFIFNQHPLKAHLMNLISVGELIYLLGDSGYPQTEYLMTPIIDAPANMPEGYYAQVHTVARNTVERTIGVLKNRWRCLLGHRVLHYHPDMAAKIINACCVLHNICNQTRLSDNQDTRLPSVVEPDHDQEGNSEELPASTAELTRGIQARSRLVNELWTACRIF</sequence>
<reference evidence="10" key="2">
    <citation type="submission" date="2020-12" db="EMBL/GenBank/DDBJ databases">
        <authorList>
            <person name="Kanost M."/>
        </authorList>
    </citation>
    <scope>NUCLEOTIDE SEQUENCE</scope>
</reference>
<evidence type="ECO:0000259" key="9">
    <source>
        <dbReference type="Pfam" id="PF13359"/>
    </source>
</evidence>
<evidence type="ECO:0000256" key="4">
    <source>
        <dbReference type="ARBA" id="ARBA00022722"/>
    </source>
</evidence>
<keyword evidence="6" id="KW-0378">Hydrolase</keyword>
<dbReference type="EMBL" id="JH670020">
    <property type="protein sequence ID" value="KAG6465893.1"/>
    <property type="molecule type" value="Genomic_DNA"/>
</dbReference>
<dbReference type="PANTHER" id="PTHR22930:SF289">
    <property type="entry name" value="DDE TNP4 DOMAIN-CONTAINING PROTEIN-RELATED"/>
    <property type="match status" value="1"/>
</dbReference>
<name>A0A922A176_MANSE</name>
<dbReference type="GO" id="GO:0004518">
    <property type="term" value="F:nuclease activity"/>
    <property type="evidence" value="ECO:0007669"/>
    <property type="project" value="UniProtKB-KW"/>
</dbReference>
<comment type="cofactor">
    <cofactor evidence="1">
        <name>a divalent metal cation</name>
        <dbReference type="ChEBI" id="CHEBI:60240"/>
    </cofactor>
</comment>
<evidence type="ECO:0000256" key="2">
    <source>
        <dbReference type="ARBA" id="ARBA00004123"/>
    </source>
</evidence>
<dbReference type="InterPro" id="IPR045249">
    <property type="entry name" value="HARBI1-like"/>
</dbReference>
<evidence type="ECO:0000256" key="7">
    <source>
        <dbReference type="ARBA" id="ARBA00023242"/>
    </source>
</evidence>
<comment type="subcellular location">
    <subcellularLocation>
        <location evidence="2">Nucleus</location>
    </subcellularLocation>
</comment>
<feature type="region of interest" description="Disordered" evidence="8">
    <location>
        <begin position="255"/>
        <end position="279"/>
    </location>
</feature>
<evidence type="ECO:0000256" key="8">
    <source>
        <dbReference type="SAM" id="MobiDB-lite"/>
    </source>
</evidence>
<dbReference type="Pfam" id="PF13359">
    <property type="entry name" value="DDE_Tnp_4"/>
    <property type="match status" value="1"/>
</dbReference>
<dbReference type="Proteomes" id="UP000791440">
    <property type="component" value="Unassembled WGS sequence"/>
</dbReference>
<comment type="caution">
    <text evidence="10">The sequence shown here is derived from an EMBL/GenBank/DDBJ whole genome shotgun (WGS) entry which is preliminary data.</text>
</comment>
<keyword evidence="7" id="KW-0539">Nucleus</keyword>
<dbReference type="InterPro" id="IPR027806">
    <property type="entry name" value="HARBI1_dom"/>
</dbReference>
<dbReference type="PANTHER" id="PTHR22930">
    <property type="match status" value="1"/>
</dbReference>
<comment type="similarity">
    <text evidence="3">Belongs to the HARBI1 family.</text>
</comment>
<dbReference type="AlphaFoldDB" id="A0A922A176"/>
<keyword evidence="4" id="KW-0540">Nuclease</keyword>
<dbReference type="GO" id="GO:0016787">
    <property type="term" value="F:hydrolase activity"/>
    <property type="evidence" value="ECO:0007669"/>
    <property type="project" value="UniProtKB-KW"/>
</dbReference>
<reference evidence="10" key="1">
    <citation type="journal article" date="2016" name="Insect Biochem. Mol. Biol.">
        <title>Multifaceted biological insights from a draft genome sequence of the tobacco hornworm moth, Manduca sexta.</title>
        <authorList>
            <person name="Kanost M.R."/>
            <person name="Arrese E.L."/>
            <person name="Cao X."/>
            <person name="Chen Y.R."/>
            <person name="Chellapilla S."/>
            <person name="Goldsmith M.R."/>
            <person name="Grosse-Wilde E."/>
            <person name="Heckel D.G."/>
            <person name="Herndon N."/>
            <person name="Jiang H."/>
            <person name="Papanicolaou A."/>
            <person name="Qu J."/>
            <person name="Soulages J.L."/>
            <person name="Vogel H."/>
            <person name="Walters J."/>
            <person name="Waterhouse R.M."/>
            <person name="Ahn S.J."/>
            <person name="Almeida F.C."/>
            <person name="An C."/>
            <person name="Aqrawi P."/>
            <person name="Bretschneider A."/>
            <person name="Bryant W.B."/>
            <person name="Bucks S."/>
            <person name="Chao H."/>
            <person name="Chevignon G."/>
            <person name="Christen J.M."/>
            <person name="Clarke D.F."/>
            <person name="Dittmer N.T."/>
            <person name="Ferguson L.C.F."/>
            <person name="Garavelou S."/>
            <person name="Gordon K.H.J."/>
            <person name="Gunaratna R.T."/>
            <person name="Han Y."/>
            <person name="Hauser F."/>
            <person name="He Y."/>
            <person name="Heidel-Fischer H."/>
            <person name="Hirsh A."/>
            <person name="Hu Y."/>
            <person name="Jiang H."/>
            <person name="Kalra D."/>
            <person name="Klinner C."/>
            <person name="Konig C."/>
            <person name="Kovar C."/>
            <person name="Kroll A.R."/>
            <person name="Kuwar S.S."/>
            <person name="Lee S.L."/>
            <person name="Lehman R."/>
            <person name="Li K."/>
            <person name="Li Z."/>
            <person name="Liang H."/>
            <person name="Lovelace S."/>
            <person name="Lu Z."/>
            <person name="Mansfield J.H."/>
            <person name="McCulloch K.J."/>
            <person name="Mathew T."/>
            <person name="Morton B."/>
            <person name="Muzny D.M."/>
            <person name="Neunemann D."/>
            <person name="Ongeri F."/>
            <person name="Pauchet Y."/>
            <person name="Pu L.L."/>
            <person name="Pyrousis I."/>
            <person name="Rao X.J."/>
            <person name="Redding A."/>
            <person name="Roesel C."/>
            <person name="Sanchez-Gracia A."/>
            <person name="Schaack S."/>
            <person name="Shukla A."/>
            <person name="Tetreau G."/>
            <person name="Wang Y."/>
            <person name="Xiong G.H."/>
            <person name="Traut W."/>
            <person name="Walsh T.K."/>
            <person name="Worley K.C."/>
            <person name="Wu D."/>
            <person name="Wu W."/>
            <person name="Wu Y.Q."/>
            <person name="Zhang X."/>
            <person name="Zou Z."/>
            <person name="Zucker H."/>
            <person name="Briscoe A.D."/>
            <person name="Burmester T."/>
            <person name="Clem R.J."/>
            <person name="Feyereisen R."/>
            <person name="Grimmelikhuijzen C.J.P."/>
            <person name="Hamodrakas S.J."/>
            <person name="Hansson B.S."/>
            <person name="Huguet E."/>
            <person name="Jermiin L.S."/>
            <person name="Lan Q."/>
            <person name="Lehman H.K."/>
            <person name="Lorenzen M."/>
            <person name="Merzendorfer H."/>
            <person name="Michalopoulos I."/>
            <person name="Morton D.B."/>
            <person name="Muthukrishnan S."/>
            <person name="Oakeshott J.G."/>
            <person name="Palmer W."/>
            <person name="Park Y."/>
            <person name="Passarelli A.L."/>
            <person name="Rozas J."/>
            <person name="Schwartz L.M."/>
            <person name="Smith W."/>
            <person name="Southgate A."/>
            <person name="Vilcinskas A."/>
            <person name="Vogt R."/>
            <person name="Wang P."/>
            <person name="Werren J."/>
            <person name="Yu X.Q."/>
            <person name="Zhou J.J."/>
            <person name="Brown S.J."/>
            <person name="Scherer S.E."/>
            <person name="Richards S."/>
            <person name="Blissard G.W."/>
        </authorList>
    </citation>
    <scope>NUCLEOTIDE SEQUENCE</scope>
</reference>
<proteinExistence type="inferred from homology"/>
<protein>
    <recommendedName>
        <fullName evidence="9">DDE Tnp4 domain-containing protein</fullName>
    </recommendedName>
</protein>
<keyword evidence="5" id="KW-0479">Metal-binding</keyword>
<dbReference type="GO" id="GO:0046872">
    <property type="term" value="F:metal ion binding"/>
    <property type="evidence" value="ECO:0007669"/>
    <property type="project" value="UniProtKB-KW"/>
</dbReference>
<dbReference type="GO" id="GO:0005634">
    <property type="term" value="C:nucleus"/>
    <property type="evidence" value="ECO:0007669"/>
    <property type="project" value="UniProtKB-SubCell"/>
</dbReference>
<gene>
    <name evidence="10" type="ORF">O3G_MSEX015475</name>
</gene>
<evidence type="ECO:0000256" key="6">
    <source>
        <dbReference type="ARBA" id="ARBA00022801"/>
    </source>
</evidence>
<organism evidence="10 11">
    <name type="scientific">Manduca sexta</name>
    <name type="common">Tobacco hawkmoth</name>
    <name type="synonym">Tobacco hornworm</name>
    <dbReference type="NCBI Taxonomy" id="7130"/>
    <lineage>
        <taxon>Eukaryota</taxon>
        <taxon>Metazoa</taxon>
        <taxon>Ecdysozoa</taxon>
        <taxon>Arthropoda</taxon>
        <taxon>Hexapoda</taxon>
        <taxon>Insecta</taxon>
        <taxon>Pterygota</taxon>
        <taxon>Neoptera</taxon>
        <taxon>Endopterygota</taxon>
        <taxon>Lepidoptera</taxon>
        <taxon>Glossata</taxon>
        <taxon>Ditrysia</taxon>
        <taxon>Bombycoidea</taxon>
        <taxon>Sphingidae</taxon>
        <taxon>Sphinginae</taxon>
        <taxon>Sphingini</taxon>
        <taxon>Manduca</taxon>
    </lineage>
</organism>
<evidence type="ECO:0000313" key="10">
    <source>
        <dbReference type="EMBL" id="KAG6465893.1"/>
    </source>
</evidence>